<dbReference type="EMBL" id="BMYM01000001">
    <property type="protein sequence ID" value="GHD26257.1"/>
    <property type="molecule type" value="Genomic_DNA"/>
</dbReference>
<dbReference type="Gene3D" id="3.30.420.380">
    <property type="match status" value="1"/>
</dbReference>
<evidence type="ECO:0000313" key="13">
    <source>
        <dbReference type="EMBL" id="GHD26257.1"/>
    </source>
</evidence>
<dbReference type="InterPro" id="IPR043129">
    <property type="entry name" value="ATPase_NBD"/>
</dbReference>
<dbReference type="Proteomes" id="UP000644693">
    <property type="component" value="Unassembled WGS sequence"/>
</dbReference>
<dbReference type="SUPFAM" id="SSF53067">
    <property type="entry name" value="Actin-like ATPase domain"/>
    <property type="match status" value="1"/>
</dbReference>
<gene>
    <name evidence="13" type="primary">gspL</name>
    <name evidence="13" type="ORF">GCM10007053_02970</name>
</gene>
<organism evidence="13 14">
    <name type="scientific">Parahalioglobus pacificus</name>
    <dbReference type="NCBI Taxonomy" id="930806"/>
    <lineage>
        <taxon>Bacteria</taxon>
        <taxon>Pseudomonadati</taxon>
        <taxon>Pseudomonadota</taxon>
        <taxon>Gammaproteobacteria</taxon>
        <taxon>Cellvibrionales</taxon>
        <taxon>Halieaceae</taxon>
        <taxon>Parahalioglobus</taxon>
    </lineage>
</organism>
<proteinExistence type="inferred from homology"/>
<dbReference type="AlphaFoldDB" id="A0A919CHS2"/>
<keyword evidence="14" id="KW-1185">Reference proteome</keyword>
<dbReference type="Pfam" id="PF05134">
    <property type="entry name" value="T2SSL"/>
    <property type="match status" value="1"/>
</dbReference>
<evidence type="ECO:0000256" key="6">
    <source>
        <dbReference type="ARBA" id="ARBA00022692"/>
    </source>
</evidence>
<comment type="similarity">
    <text evidence="2 10">Belongs to the GSP L family.</text>
</comment>
<protein>
    <recommendedName>
        <fullName evidence="10">Type II secretion system protein L</fullName>
        <shortName evidence="10">T2SS protein L</shortName>
    </recommendedName>
</protein>
<dbReference type="InterPro" id="IPR007812">
    <property type="entry name" value="T2SS_protein-GspL"/>
</dbReference>
<evidence type="ECO:0000256" key="1">
    <source>
        <dbReference type="ARBA" id="ARBA00004377"/>
    </source>
</evidence>
<dbReference type="GO" id="GO:0005886">
    <property type="term" value="C:plasma membrane"/>
    <property type="evidence" value="ECO:0007669"/>
    <property type="project" value="UniProtKB-SubCell"/>
</dbReference>
<evidence type="ECO:0000256" key="4">
    <source>
        <dbReference type="ARBA" id="ARBA00022475"/>
    </source>
</evidence>
<evidence type="ECO:0000256" key="8">
    <source>
        <dbReference type="ARBA" id="ARBA00022989"/>
    </source>
</evidence>
<reference evidence="13" key="2">
    <citation type="submission" date="2020-09" db="EMBL/GenBank/DDBJ databases">
        <authorList>
            <person name="Sun Q."/>
            <person name="Kim S."/>
        </authorList>
    </citation>
    <scope>NUCLEOTIDE SEQUENCE</scope>
    <source>
        <strain evidence="13">KCTC 23430</strain>
    </source>
</reference>
<keyword evidence="4" id="KW-1003">Cell membrane</keyword>
<comment type="function">
    <text evidence="10">Inner membrane component of the type II secretion system required for the energy-dependent secretion of extracellular factors such as proteases and toxins from the periplasm.</text>
</comment>
<evidence type="ECO:0000256" key="9">
    <source>
        <dbReference type="ARBA" id="ARBA00023136"/>
    </source>
</evidence>
<evidence type="ECO:0000256" key="10">
    <source>
        <dbReference type="PIRNR" id="PIRNR015761"/>
    </source>
</evidence>
<feature type="domain" description="GspL cytoplasmic actin-ATPase-like" evidence="11">
    <location>
        <begin position="59"/>
        <end position="244"/>
    </location>
</feature>
<evidence type="ECO:0000256" key="2">
    <source>
        <dbReference type="ARBA" id="ARBA00005318"/>
    </source>
</evidence>
<evidence type="ECO:0000259" key="11">
    <source>
        <dbReference type="Pfam" id="PF05134"/>
    </source>
</evidence>
<dbReference type="InterPro" id="IPR025691">
    <property type="entry name" value="GspL_pp_dom"/>
</dbReference>
<evidence type="ECO:0000256" key="5">
    <source>
        <dbReference type="ARBA" id="ARBA00022519"/>
    </source>
</evidence>
<dbReference type="GO" id="GO:0015627">
    <property type="term" value="C:type II protein secretion system complex"/>
    <property type="evidence" value="ECO:0007669"/>
    <property type="project" value="InterPro"/>
</dbReference>
<keyword evidence="3 10" id="KW-0813">Transport</keyword>
<dbReference type="Pfam" id="PF12693">
    <property type="entry name" value="GspL_C"/>
    <property type="match status" value="1"/>
</dbReference>
<dbReference type="Gene3D" id="3.30.1360.100">
    <property type="entry name" value="General secretion pathway protein M, EpsM"/>
    <property type="match status" value="1"/>
</dbReference>
<sequence length="405" mass="44901">MKYSVGDSNWNVVRELNGRLAWFRPDSDAQPQWLDEPEPRERLQGLIGEDRIQLCFAAPAERLRLQVLEIAAEEKKHLEQSLPFMLEEQLAQDIEGLHFALQDLGELRYGVAICDRDDMAAWASLLEDYPVNTWLPEPLTLPWEEGQWTLVLEGDRALLRTGACEGAGMERELAPAMLQAAIADNELPTSLVVYSEHPDADAAVIPEALVDRAQWRKGNYSAALMLSNLNAPVLNLRQGDFAPRLPLARWWRDWRLVAGVFAAAIAVQLLATWAEYAQLGRENLALRGAIEASYRQANPRGAIVDPERQLRTQLGGLKGGGEASHFVALASRVGAVISKHPGTTLASINYSQRNSEMRLSIVAVDYGMVEKIRGAIAADGLEAVLENSNAQGNEVRARLRITERT</sequence>
<dbReference type="NCBIfam" id="TIGR01709">
    <property type="entry name" value="typeII_sec_gspL"/>
    <property type="match status" value="1"/>
</dbReference>
<dbReference type="GO" id="GO:0009276">
    <property type="term" value="C:Gram-negative-bacterium-type cell wall"/>
    <property type="evidence" value="ECO:0007669"/>
    <property type="project" value="InterPro"/>
</dbReference>
<evidence type="ECO:0000259" key="12">
    <source>
        <dbReference type="Pfam" id="PF12693"/>
    </source>
</evidence>
<dbReference type="PIRSF" id="PIRSF015761">
    <property type="entry name" value="Protein_L"/>
    <property type="match status" value="1"/>
</dbReference>
<evidence type="ECO:0000313" key="14">
    <source>
        <dbReference type="Proteomes" id="UP000644693"/>
    </source>
</evidence>
<dbReference type="GO" id="GO:0015628">
    <property type="term" value="P:protein secretion by the type II secretion system"/>
    <property type="evidence" value="ECO:0007669"/>
    <property type="project" value="InterPro"/>
</dbReference>
<feature type="domain" description="GspL periplasmic" evidence="12">
    <location>
        <begin position="250"/>
        <end position="402"/>
    </location>
</feature>
<reference evidence="13" key="1">
    <citation type="journal article" date="2014" name="Int. J. Syst. Evol. Microbiol.">
        <title>Complete genome sequence of Corynebacterium casei LMG S-19264T (=DSM 44701T), isolated from a smear-ripened cheese.</title>
        <authorList>
            <consortium name="US DOE Joint Genome Institute (JGI-PGF)"/>
            <person name="Walter F."/>
            <person name="Albersmeier A."/>
            <person name="Kalinowski J."/>
            <person name="Ruckert C."/>
        </authorList>
    </citation>
    <scope>NUCLEOTIDE SEQUENCE</scope>
    <source>
        <strain evidence="13">KCTC 23430</strain>
    </source>
</reference>
<keyword evidence="8" id="KW-1133">Transmembrane helix</keyword>
<name>A0A919CHS2_9GAMM</name>
<keyword evidence="9" id="KW-0472">Membrane</keyword>
<keyword evidence="5" id="KW-0997">Cell inner membrane</keyword>
<comment type="caution">
    <text evidence="13">The sequence shown here is derived from an EMBL/GenBank/DDBJ whole genome shotgun (WGS) entry which is preliminary data.</text>
</comment>
<comment type="subcellular location">
    <subcellularLocation>
        <location evidence="1">Cell inner membrane</location>
        <topology evidence="1">Single-pass membrane protein</topology>
    </subcellularLocation>
</comment>
<accession>A0A919CHS2</accession>
<dbReference type="InterPro" id="IPR024230">
    <property type="entry name" value="GspL_cyto_dom"/>
</dbReference>
<dbReference type="CDD" id="cd24017">
    <property type="entry name" value="ASKHA_T2SSL_N"/>
    <property type="match status" value="1"/>
</dbReference>
<evidence type="ECO:0000256" key="7">
    <source>
        <dbReference type="ARBA" id="ARBA00022927"/>
    </source>
</evidence>
<evidence type="ECO:0000256" key="3">
    <source>
        <dbReference type="ARBA" id="ARBA00022448"/>
    </source>
</evidence>
<keyword evidence="7 10" id="KW-0653">Protein transport</keyword>
<keyword evidence="6" id="KW-0812">Transmembrane</keyword>